<dbReference type="OrthoDB" id="5343727at2"/>
<evidence type="ECO:0000313" key="2">
    <source>
        <dbReference type="Proteomes" id="UP000000939"/>
    </source>
</evidence>
<dbReference type="Proteomes" id="UP000000939">
    <property type="component" value="Chromosome"/>
</dbReference>
<organism evidence="1 2">
    <name type="scientific">Arcobacter nitrofigilis (strain ATCC 33309 / DSM 7299 / CCUG 15893 / LMG 7604 / NCTC 12251 / CI)</name>
    <name type="common">Campylobacter nitrofigilis</name>
    <dbReference type="NCBI Taxonomy" id="572480"/>
    <lineage>
        <taxon>Bacteria</taxon>
        <taxon>Pseudomonadati</taxon>
        <taxon>Campylobacterota</taxon>
        <taxon>Epsilonproteobacteria</taxon>
        <taxon>Campylobacterales</taxon>
        <taxon>Arcobacteraceae</taxon>
        <taxon>Arcobacter</taxon>
    </lineage>
</organism>
<protein>
    <recommendedName>
        <fullName evidence="3">HlyD family secretion protein</fullName>
    </recommendedName>
</protein>
<sequence precursor="true">MKIVAVFLLSASLLFAMEYYSKLEPYDSFVIKSSVSGKVLFTNEEVEGKYLNNKTKIIELDNKVDKIELAQTKNKLKVLDSMLDIQQKNYNRLYKISSKSAFEKDNQKIQVLNLESSKSDLIIKIANLEDTIKNKLLYEDKVYIYNISVKKGDYVTPGTLLYETKDLSKGKLEIYIPISDYDSISNKTIYLDGKKSNLKIDKIYKVADSKHISSYKVEIIVPNPKTFSRLVKIEFK</sequence>
<dbReference type="KEGG" id="ant:Arnit_2472"/>
<dbReference type="eggNOG" id="COG1566">
    <property type="taxonomic scope" value="Bacteria"/>
</dbReference>
<evidence type="ECO:0000313" key="1">
    <source>
        <dbReference type="EMBL" id="ADG94122.1"/>
    </source>
</evidence>
<keyword evidence="2" id="KW-1185">Reference proteome</keyword>
<proteinExistence type="predicted"/>
<evidence type="ECO:0008006" key="3">
    <source>
        <dbReference type="Google" id="ProtNLM"/>
    </source>
</evidence>
<dbReference type="HOGENOM" id="CLU_092436_0_0_7"/>
<accession>D5UZ70</accession>
<dbReference type="RefSeq" id="WP_013136267.1">
    <property type="nucleotide sequence ID" value="NC_014166.1"/>
</dbReference>
<reference evidence="1 2" key="1">
    <citation type="journal article" date="2010" name="Stand. Genomic Sci.">
        <title>Complete genome sequence of Arcobacter nitrofigilis type strain (CI).</title>
        <authorList>
            <person name="Pati A."/>
            <person name="Gronow S."/>
            <person name="Lapidus A."/>
            <person name="Copeland A."/>
            <person name="Glavina Del Rio T."/>
            <person name="Nolan M."/>
            <person name="Lucas S."/>
            <person name="Tice H."/>
            <person name="Cheng J.F."/>
            <person name="Han C."/>
            <person name="Chertkov O."/>
            <person name="Bruce D."/>
            <person name="Tapia R."/>
            <person name="Goodwin L."/>
            <person name="Pitluck S."/>
            <person name="Liolios K."/>
            <person name="Ivanova N."/>
            <person name="Mavromatis K."/>
            <person name="Chen A."/>
            <person name="Palaniappan K."/>
            <person name="Land M."/>
            <person name="Hauser L."/>
            <person name="Chang Y.J."/>
            <person name="Jeffries C.D."/>
            <person name="Detter J.C."/>
            <person name="Rohde M."/>
            <person name="Goker M."/>
            <person name="Bristow J."/>
            <person name="Eisen J.A."/>
            <person name="Markowitz V."/>
            <person name="Hugenholtz P."/>
            <person name="Klenk H.P."/>
            <person name="Kyrpides N.C."/>
        </authorList>
    </citation>
    <scope>NUCLEOTIDE SEQUENCE [LARGE SCALE GENOMIC DNA]</scope>
    <source>
        <strain evidence="2">ATCC 33309 / DSM 7299 / CCUG 15893 / LMG 7604 / NCTC 12251 / CI</strain>
    </source>
</reference>
<dbReference type="STRING" id="572480.Arnit_2472"/>
<name>D5UZ70_ARCNC</name>
<gene>
    <name evidence="1" type="ordered locus">Arnit_2472</name>
</gene>
<dbReference type="EMBL" id="CP001999">
    <property type="protein sequence ID" value="ADG94122.1"/>
    <property type="molecule type" value="Genomic_DNA"/>
</dbReference>
<dbReference type="AlphaFoldDB" id="D5UZ70"/>